<feature type="compositionally biased region" description="Gly residues" evidence="7">
    <location>
        <begin position="242"/>
        <end position="257"/>
    </location>
</feature>
<name>A0A4P9XAH5_9FUNG</name>
<evidence type="ECO:0000256" key="2">
    <source>
        <dbReference type="ARBA" id="ARBA00005263"/>
    </source>
</evidence>
<comment type="function">
    <text evidence="6">Clathrin is the major protein of the polyhedral coat of coated pits and vesicles.</text>
</comment>
<evidence type="ECO:0000313" key="8">
    <source>
        <dbReference type="EMBL" id="RKP02358.1"/>
    </source>
</evidence>
<evidence type="ECO:0000256" key="5">
    <source>
        <dbReference type="ARBA" id="ARBA00023329"/>
    </source>
</evidence>
<protein>
    <recommendedName>
        <fullName evidence="6">Clathrin light chain</fullName>
    </recommendedName>
</protein>
<dbReference type="EMBL" id="ML014145">
    <property type="protein sequence ID" value="RKP02358.1"/>
    <property type="molecule type" value="Genomic_DNA"/>
</dbReference>
<evidence type="ECO:0000256" key="7">
    <source>
        <dbReference type="SAM" id="MobiDB-lite"/>
    </source>
</evidence>
<proteinExistence type="inferred from homology"/>
<keyword evidence="3 6" id="KW-0472">Membrane</keyword>
<feature type="region of interest" description="Disordered" evidence="7">
    <location>
        <begin position="1"/>
        <end position="77"/>
    </location>
</feature>
<dbReference type="Proteomes" id="UP000274922">
    <property type="component" value="Unassembled WGS sequence"/>
</dbReference>
<sequence>MDGFGEFTSDGLEGFGSPTTGAGRPSNAALTPSAHTDNDFFFPDATVAPPPPKPTGADAGADADADDPTADFLRREQAALGDDAALFGNAGFSDLGSPAAAGSLSASAARPPAGPGGMTPVSATAARPATASGSIGGGGGSVGSGGGGGGPASASVAGSLPSPSARAAAAAPDFAMPAGGFGVHATAERSSADFGDFPPAASDAAAAASAAFVTDADLPQFPPVQLPGQAPEAYQPPRLDGLGDGFDGFGASEGPGGVSAEASEAIERWRTAFEARVAERDAAAAEKHARRLADAQAALDAFYAEYNAKKAKTVAKNKETERAAAAAREAETSGQDGGNVWEGAVKLIESVGTTAAAASAGGKAGAKAKGLTSPSSAAGTPSGARPSTATAPKTSRDTQRFRSMLYALRKDPNAPGVRAST</sequence>
<feature type="region of interest" description="Disordered" evidence="7">
    <location>
        <begin position="98"/>
        <end position="163"/>
    </location>
</feature>
<dbReference type="InterPro" id="IPR000996">
    <property type="entry name" value="Clathrin_L-chain"/>
</dbReference>
<comment type="subcellular location">
    <subcellularLocation>
        <location evidence="1 6">Cytoplasmic vesicle membrane</location>
        <topology evidence="1 6">Peripheral membrane protein</topology>
        <orientation evidence="1 6">Cytoplasmic side</orientation>
    </subcellularLocation>
    <subcellularLocation>
        <location evidence="6">Membrane</location>
        <location evidence="6">Coated pit</location>
        <topology evidence="6">Peripheral membrane protein</topology>
        <orientation evidence="6">Cytoplasmic side</orientation>
    </subcellularLocation>
    <text evidence="6">Cytoplasmic face of coated pits and vesicles.</text>
</comment>
<feature type="compositionally biased region" description="Low complexity" evidence="7">
    <location>
        <begin position="152"/>
        <end position="163"/>
    </location>
</feature>
<evidence type="ECO:0000256" key="1">
    <source>
        <dbReference type="ARBA" id="ARBA00004180"/>
    </source>
</evidence>
<feature type="compositionally biased region" description="Gly residues" evidence="7">
    <location>
        <begin position="134"/>
        <end position="151"/>
    </location>
</feature>
<dbReference type="GO" id="GO:0030130">
    <property type="term" value="C:clathrin coat of trans-Golgi network vesicle"/>
    <property type="evidence" value="ECO:0007669"/>
    <property type="project" value="InterPro"/>
</dbReference>
<dbReference type="GO" id="GO:0030132">
    <property type="term" value="C:clathrin coat of coated pit"/>
    <property type="evidence" value="ECO:0007669"/>
    <property type="project" value="InterPro"/>
</dbReference>
<dbReference type="OrthoDB" id="5512at2759"/>
<evidence type="ECO:0000256" key="4">
    <source>
        <dbReference type="ARBA" id="ARBA00023176"/>
    </source>
</evidence>
<feature type="compositionally biased region" description="Low complexity" evidence="7">
    <location>
        <begin position="98"/>
        <end position="111"/>
    </location>
</feature>
<dbReference type="Pfam" id="PF01086">
    <property type="entry name" value="Clathrin_lg_ch"/>
    <property type="match status" value="1"/>
</dbReference>
<dbReference type="GO" id="GO:0016192">
    <property type="term" value="P:vesicle-mediated transport"/>
    <property type="evidence" value="ECO:0007669"/>
    <property type="project" value="InterPro"/>
</dbReference>
<dbReference type="GO" id="GO:0006886">
    <property type="term" value="P:intracellular protein transport"/>
    <property type="evidence" value="ECO:0007669"/>
    <property type="project" value="InterPro"/>
</dbReference>
<dbReference type="STRING" id="1555241.A0A4P9XAH5"/>
<feature type="region of interest" description="Disordered" evidence="7">
    <location>
        <begin position="220"/>
        <end position="258"/>
    </location>
</feature>
<feature type="compositionally biased region" description="Low complexity" evidence="7">
    <location>
        <begin position="356"/>
        <end position="387"/>
    </location>
</feature>
<dbReference type="GO" id="GO:0005198">
    <property type="term" value="F:structural molecule activity"/>
    <property type="evidence" value="ECO:0007669"/>
    <property type="project" value="InterPro"/>
</dbReference>
<evidence type="ECO:0000313" key="9">
    <source>
        <dbReference type="Proteomes" id="UP000274922"/>
    </source>
</evidence>
<evidence type="ECO:0000256" key="3">
    <source>
        <dbReference type="ARBA" id="ARBA00023136"/>
    </source>
</evidence>
<accession>A0A4P9XAH5</accession>
<keyword evidence="5 6" id="KW-0968">Cytoplasmic vesicle</keyword>
<keyword evidence="9" id="KW-1185">Reference proteome</keyword>
<organism evidence="8 9">
    <name type="scientific">Caulochytrium protostelioides</name>
    <dbReference type="NCBI Taxonomy" id="1555241"/>
    <lineage>
        <taxon>Eukaryota</taxon>
        <taxon>Fungi</taxon>
        <taxon>Fungi incertae sedis</taxon>
        <taxon>Chytridiomycota</taxon>
        <taxon>Chytridiomycota incertae sedis</taxon>
        <taxon>Chytridiomycetes</taxon>
        <taxon>Caulochytriales</taxon>
        <taxon>Caulochytriaceae</taxon>
        <taxon>Caulochytrium</taxon>
    </lineage>
</organism>
<evidence type="ECO:0000256" key="6">
    <source>
        <dbReference type="RuleBase" id="RU363137"/>
    </source>
</evidence>
<feature type="region of interest" description="Disordered" evidence="7">
    <location>
        <begin position="356"/>
        <end position="400"/>
    </location>
</feature>
<keyword evidence="4 6" id="KW-0168">Coated pit</keyword>
<comment type="similarity">
    <text evidence="2 6">Belongs to the clathrin light chain family.</text>
</comment>
<reference evidence="9" key="1">
    <citation type="journal article" date="2018" name="Nat. Microbiol.">
        <title>Leveraging single-cell genomics to expand the fungal tree of life.</title>
        <authorList>
            <person name="Ahrendt S.R."/>
            <person name="Quandt C.A."/>
            <person name="Ciobanu D."/>
            <person name="Clum A."/>
            <person name="Salamov A."/>
            <person name="Andreopoulos B."/>
            <person name="Cheng J.F."/>
            <person name="Woyke T."/>
            <person name="Pelin A."/>
            <person name="Henrissat B."/>
            <person name="Reynolds N.K."/>
            <person name="Benny G.L."/>
            <person name="Smith M.E."/>
            <person name="James T.Y."/>
            <person name="Grigoriev I.V."/>
        </authorList>
    </citation>
    <scope>NUCLEOTIDE SEQUENCE [LARGE SCALE GENOMIC DNA]</scope>
    <source>
        <strain evidence="9">ATCC 52028</strain>
    </source>
</reference>
<dbReference type="AlphaFoldDB" id="A0A4P9XAH5"/>
<gene>
    <name evidence="8" type="ORF">CXG81DRAFT_17953</name>
</gene>